<dbReference type="PATRIC" id="fig|1278073.3.peg.6053"/>
<organism evidence="1 2">
    <name type="scientific">Myxococcus stipitatus (strain DSM 14675 / JCM 12634 / Mx s8)</name>
    <dbReference type="NCBI Taxonomy" id="1278073"/>
    <lineage>
        <taxon>Bacteria</taxon>
        <taxon>Pseudomonadati</taxon>
        <taxon>Myxococcota</taxon>
        <taxon>Myxococcia</taxon>
        <taxon>Myxococcales</taxon>
        <taxon>Cystobacterineae</taxon>
        <taxon>Myxococcaceae</taxon>
        <taxon>Myxococcus</taxon>
    </lineage>
</organism>
<reference evidence="1 2" key="1">
    <citation type="journal article" date="2013" name="Genome Announc.">
        <title>Complete genome sequence of Myxococcus stipitatus strain DSM 14675, a fruiting myxobacterium.</title>
        <authorList>
            <person name="Huntley S."/>
            <person name="Kneip S."/>
            <person name="Treuner-Lange A."/>
            <person name="Sogaard-Andersen L."/>
        </authorList>
    </citation>
    <scope>NUCLEOTIDE SEQUENCE [LARGE SCALE GENOMIC DNA]</scope>
    <source>
        <strain evidence="2">DSM 14675 / JCM 12634 / Mx s8</strain>
    </source>
</reference>
<keyword evidence="1" id="KW-0449">Lipoprotein</keyword>
<keyword evidence="2" id="KW-1185">Reference proteome</keyword>
<sequence>MPRILFLAVLSVVLLGADEGGCGDSSAPPPPLVECTPESCAGCCQGTTCIPGNTTNACGNSGIYCSACLGLTTCDVERRACAPDLAARVAIQPAQATLSTQDPNDNLDWDVDGSAPDVVVELRCPTPSGEPLVTRTPEVSSWTPQWTAGECAAPAALLLAQPIELKVLDIDALVDDEVGTIKHLLTLEELTAGKVALSLPPAIPSLTVTLTRAR</sequence>
<dbReference type="KEGG" id="msd:MYSTI_05972"/>
<protein>
    <submittedName>
        <fullName evidence="1">Putative lipoprotein</fullName>
    </submittedName>
</protein>
<proteinExistence type="predicted"/>
<dbReference type="STRING" id="1278073.MYSTI_05972"/>
<gene>
    <name evidence="1" type="ordered locus">MYSTI_05972</name>
</gene>
<dbReference type="Proteomes" id="UP000011131">
    <property type="component" value="Chromosome"/>
</dbReference>
<dbReference type="AlphaFoldDB" id="L7UH85"/>
<evidence type="ECO:0000313" key="2">
    <source>
        <dbReference type="Proteomes" id="UP000011131"/>
    </source>
</evidence>
<dbReference type="EMBL" id="CP004025">
    <property type="protein sequence ID" value="AGC47245.1"/>
    <property type="molecule type" value="Genomic_DNA"/>
</dbReference>
<accession>L7UH85</accession>
<evidence type="ECO:0000313" key="1">
    <source>
        <dbReference type="EMBL" id="AGC47245.1"/>
    </source>
</evidence>
<name>L7UH85_MYXSD</name>
<dbReference type="HOGENOM" id="CLU_1287721_0_0_7"/>